<dbReference type="InterPro" id="IPR049874">
    <property type="entry name" value="ROK_cs"/>
</dbReference>
<dbReference type="SUPFAM" id="SSF53067">
    <property type="entry name" value="Actin-like ATPase domain"/>
    <property type="match status" value="1"/>
</dbReference>
<dbReference type="InterPro" id="IPR036388">
    <property type="entry name" value="WH-like_DNA-bd_sf"/>
</dbReference>
<comment type="caution">
    <text evidence="2">The sequence shown here is derived from an EMBL/GenBank/DDBJ whole genome shotgun (WGS) entry which is preliminary data.</text>
</comment>
<proteinExistence type="inferred from homology"/>
<dbReference type="InterPro" id="IPR043129">
    <property type="entry name" value="ATPase_NBD"/>
</dbReference>
<comment type="similarity">
    <text evidence="1">Belongs to the ROK (NagC/XylR) family.</text>
</comment>
<dbReference type="Pfam" id="PF00480">
    <property type="entry name" value="ROK"/>
    <property type="match status" value="1"/>
</dbReference>
<gene>
    <name evidence="2" type="ORF">ENW00_03830</name>
</gene>
<dbReference type="Gene3D" id="3.30.420.40">
    <property type="match status" value="2"/>
</dbReference>
<dbReference type="SUPFAM" id="SSF46785">
    <property type="entry name" value="Winged helix' DNA-binding domain"/>
    <property type="match status" value="1"/>
</dbReference>
<dbReference type="Gene3D" id="1.10.10.10">
    <property type="entry name" value="Winged helix-like DNA-binding domain superfamily/Winged helix DNA-binding domain"/>
    <property type="match status" value="1"/>
</dbReference>
<evidence type="ECO:0000313" key="2">
    <source>
        <dbReference type="EMBL" id="HFX13276.1"/>
    </source>
</evidence>
<protein>
    <submittedName>
        <fullName evidence="2">ROK family transcriptional regulator</fullName>
    </submittedName>
</protein>
<dbReference type="Pfam" id="PF13412">
    <property type="entry name" value="HTH_24"/>
    <property type="match status" value="1"/>
</dbReference>
<dbReference type="EMBL" id="DTIN01000014">
    <property type="protein sequence ID" value="HFX13276.1"/>
    <property type="molecule type" value="Genomic_DNA"/>
</dbReference>
<accession>A0A7C3RLN3</accession>
<evidence type="ECO:0000256" key="1">
    <source>
        <dbReference type="ARBA" id="ARBA00006479"/>
    </source>
</evidence>
<dbReference type="InterPro" id="IPR036390">
    <property type="entry name" value="WH_DNA-bd_sf"/>
</dbReference>
<dbReference type="PANTHER" id="PTHR18964">
    <property type="entry name" value="ROK (REPRESSOR, ORF, KINASE) FAMILY"/>
    <property type="match status" value="1"/>
</dbReference>
<organism evidence="2">
    <name type="scientific">Dictyoglomus thermophilum</name>
    <dbReference type="NCBI Taxonomy" id="14"/>
    <lineage>
        <taxon>Bacteria</taxon>
        <taxon>Pseudomonadati</taxon>
        <taxon>Dictyoglomota</taxon>
        <taxon>Dictyoglomia</taxon>
        <taxon>Dictyoglomales</taxon>
        <taxon>Dictyoglomaceae</taxon>
        <taxon>Dictyoglomus</taxon>
    </lineage>
</organism>
<dbReference type="AlphaFoldDB" id="A0A7C3RLN3"/>
<sequence>MKKGRTPEYIGTYNKNLILEILMRTGPRSRAELARISNLTKTAISEIVDDLIKKKIIIEVGKVETERGRRPTKLIINPDLKVLSVDLSGMEGRSAIFNAKGEIEESISYKIDAKEDLLKLIDPLYRKYSEKIIAIFLSVPGIIDRENGKVILSVSLNWENFEIISFLEKYYKKPIYIEKDTNVGLIAENWYGDAGRYNTFFYLLLEKGIGLGIFYKGEILEGFQGIEGEIGHTTIKENGEKCWCGNSGCLEIYASLSKIVKDFGYENDFENVLKEFLYKRENEILERTFNYLGISLANAIHLLAPEAVCISGNMFINQNILDMITKILKEKVEKHIFNNLRGKIFFYSSKLGRDSLLIGAGILGFLGYFKEV</sequence>
<dbReference type="PROSITE" id="PS01125">
    <property type="entry name" value="ROK"/>
    <property type="match status" value="1"/>
</dbReference>
<dbReference type="PANTHER" id="PTHR18964:SF149">
    <property type="entry name" value="BIFUNCTIONAL UDP-N-ACETYLGLUCOSAMINE 2-EPIMERASE_N-ACETYLMANNOSAMINE KINASE"/>
    <property type="match status" value="1"/>
</dbReference>
<reference evidence="2" key="1">
    <citation type="journal article" date="2020" name="mSystems">
        <title>Genome- and Community-Level Interaction Insights into Carbon Utilization and Element Cycling Functions of Hydrothermarchaeota in Hydrothermal Sediment.</title>
        <authorList>
            <person name="Zhou Z."/>
            <person name="Liu Y."/>
            <person name="Xu W."/>
            <person name="Pan J."/>
            <person name="Luo Z.H."/>
            <person name="Li M."/>
        </authorList>
    </citation>
    <scope>NUCLEOTIDE SEQUENCE [LARGE SCALE GENOMIC DNA]</scope>
    <source>
        <strain evidence="2">SpSt-81</strain>
    </source>
</reference>
<dbReference type="InterPro" id="IPR000600">
    <property type="entry name" value="ROK"/>
</dbReference>
<name>A0A7C3RLN3_DICTH</name>